<dbReference type="InterPro" id="IPR002083">
    <property type="entry name" value="MATH/TRAF_dom"/>
</dbReference>
<reference evidence="3" key="1">
    <citation type="submission" date="2013-03" db="EMBL/GenBank/DDBJ databases">
        <title>The Genome Sequence of Anopheles christyi ACHKN1017.</title>
        <authorList>
            <consortium name="The Broad Institute Genomics Platform"/>
            <person name="Neafsey D.E."/>
            <person name="Besansky N."/>
            <person name="Walker B."/>
            <person name="Young S.K."/>
            <person name="Zeng Q."/>
            <person name="Gargeya S."/>
            <person name="Fitzgerald M."/>
            <person name="Haas B."/>
            <person name="Abouelleil A."/>
            <person name="Allen A.W."/>
            <person name="Alvarado L."/>
            <person name="Arachchi H.M."/>
            <person name="Berlin A.M."/>
            <person name="Chapman S.B."/>
            <person name="Gainer-Dewar J."/>
            <person name="Goldberg J."/>
            <person name="Griggs A."/>
            <person name="Gujja S."/>
            <person name="Hansen M."/>
            <person name="Howarth C."/>
            <person name="Imamovic A."/>
            <person name="Ireland A."/>
            <person name="Larimer J."/>
            <person name="McCowan C."/>
            <person name="Murphy C."/>
            <person name="Pearson M."/>
            <person name="Poon T.W."/>
            <person name="Priest M."/>
            <person name="Roberts A."/>
            <person name="Saif S."/>
            <person name="Shea T."/>
            <person name="Sisk P."/>
            <person name="Sykes S."/>
            <person name="Wortman J."/>
            <person name="Nusbaum C."/>
            <person name="Birren B."/>
        </authorList>
    </citation>
    <scope>NUCLEOTIDE SEQUENCE [LARGE SCALE GENOMIC DNA]</scope>
    <source>
        <strain evidence="3">ACHKN1017</strain>
    </source>
</reference>
<organism evidence="2 3">
    <name type="scientific">Anopheles christyi</name>
    <dbReference type="NCBI Taxonomy" id="43041"/>
    <lineage>
        <taxon>Eukaryota</taxon>
        <taxon>Metazoa</taxon>
        <taxon>Ecdysozoa</taxon>
        <taxon>Arthropoda</taxon>
        <taxon>Hexapoda</taxon>
        <taxon>Insecta</taxon>
        <taxon>Pterygota</taxon>
        <taxon>Neoptera</taxon>
        <taxon>Endopterygota</taxon>
        <taxon>Diptera</taxon>
        <taxon>Nematocera</taxon>
        <taxon>Culicoidea</taxon>
        <taxon>Culicidae</taxon>
        <taxon>Anophelinae</taxon>
        <taxon>Anopheles</taxon>
    </lineage>
</organism>
<dbReference type="Pfam" id="PF22486">
    <property type="entry name" value="MATH_2"/>
    <property type="match status" value="1"/>
</dbReference>
<name>A0A182K2V3_9DIPT</name>
<evidence type="ECO:0000259" key="1">
    <source>
        <dbReference type="Pfam" id="PF22486"/>
    </source>
</evidence>
<dbReference type="InterPro" id="IPR013083">
    <property type="entry name" value="Znf_RING/FYVE/PHD"/>
</dbReference>
<dbReference type="EnsemblMetazoa" id="ACHR005087-RA">
    <property type="protein sequence ID" value="ACHR005087-PA"/>
    <property type="gene ID" value="ACHR005087"/>
</dbReference>
<accession>A0A182K2V3</accession>
<evidence type="ECO:0000313" key="3">
    <source>
        <dbReference type="Proteomes" id="UP000075881"/>
    </source>
</evidence>
<dbReference type="Gene3D" id="2.60.210.10">
    <property type="entry name" value="Apoptosis, Tumor Necrosis Factor Receptor Associated Protein 2, Chain A"/>
    <property type="match status" value="1"/>
</dbReference>
<dbReference type="STRING" id="43041.A0A182K2V3"/>
<feature type="domain" description="MATH" evidence="1">
    <location>
        <begin position="351"/>
        <end position="486"/>
    </location>
</feature>
<dbReference type="PANTHER" id="PTHR10131">
    <property type="entry name" value="TNF RECEPTOR ASSOCIATED FACTOR"/>
    <property type="match status" value="1"/>
</dbReference>
<reference evidence="2" key="2">
    <citation type="submission" date="2020-05" db="UniProtKB">
        <authorList>
            <consortium name="EnsemblMetazoa"/>
        </authorList>
    </citation>
    <scope>IDENTIFICATION</scope>
    <source>
        <strain evidence="2">ACHKN1017</strain>
    </source>
</reference>
<dbReference type="VEuPathDB" id="VectorBase:ACHR005087"/>
<keyword evidence="3" id="KW-1185">Reference proteome</keyword>
<dbReference type="AlphaFoldDB" id="A0A182K2V3"/>
<dbReference type="InterPro" id="IPR008974">
    <property type="entry name" value="TRAF-like"/>
</dbReference>
<evidence type="ECO:0000313" key="2">
    <source>
        <dbReference type="EnsemblMetazoa" id="ACHR005087-PA"/>
    </source>
</evidence>
<dbReference type="Proteomes" id="UP000075881">
    <property type="component" value="Unassembled WGS sequence"/>
</dbReference>
<dbReference type="PANTHER" id="PTHR10131:SF138">
    <property type="entry name" value="RE66324P"/>
    <property type="match status" value="1"/>
</dbReference>
<dbReference type="SUPFAM" id="SSF49599">
    <property type="entry name" value="TRAF domain-like"/>
    <property type="match status" value="2"/>
</dbReference>
<proteinExistence type="predicted"/>
<sequence>MENSTIKARLKFSQTSCYLCSEWLDDADVEVHIRNCRQEQTVCPNRCGAIVAQKDLQLHSNTCRRGYGESMETPDEFETAPSEEQSGVELTLEQVIATLEHDINSIQLLQTEQTDMRSGVQAELAHLKKYYDVSQRWTGKVYESIVALYKLNYQEKVQRSLELTALREQLKSLAEWRTHIGNRFDILEKQVFFIMQDRAIVEEEIQSTVACMEEPANTLFKQQHYDDAQPSTSKAGKATLATLPLKEPNSLQLNKPADHTASASSMGVAVEAKGPSKEIMEDFINYQVKLNYDQKDMRMRLFDCEERLIGLETTLKKCRRETYYTKQRTEELQSNMLLATNRCTPASENGHIIWRIENFAQRFQHSKELETMMKGPIFTNQPYGYMLQAEASLFGIGTWRGRNLIAGLTILPGPYDALLEWPARLTATICLRDQATNPCEAQHVYKPIVAKVKGHKDKNKHYVYIPHDVLYANNYVKQDTLFLEVIIAHEQSSGSE</sequence>
<protein>
    <recommendedName>
        <fullName evidence="1">MATH domain-containing protein</fullName>
    </recommendedName>
</protein>
<dbReference type="Gene3D" id="3.30.40.10">
    <property type="entry name" value="Zinc/RING finger domain, C3HC4 (zinc finger)"/>
    <property type="match status" value="1"/>
</dbReference>